<evidence type="ECO:0000256" key="2">
    <source>
        <dbReference type="ARBA" id="ARBA00023163"/>
    </source>
</evidence>
<evidence type="ECO:0000259" key="5">
    <source>
        <dbReference type="PROSITE" id="PS51437"/>
    </source>
</evidence>
<gene>
    <name evidence="6" type="ORF">SELMODRAFT_411325</name>
</gene>
<reference evidence="6 7" key="1">
    <citation type="journal article" date="2011" name="Science">
        <title>The Selaginella genome identifies genetic changes associated with the evolution of vascular plants.</title>
        <authorList>
            <person name="Banks J.A."/>
            <person name="Nishiyama T."/>
            <person name="Hasebe M."/>
            <person name="Bowman J.L."/>
            <person name="Gribskov M."/>
            <person name="dePamphilis C."/>
            <person name="Albert V.A."/>
            <person name="Aono N."/>
            <person name="Aoyama T."/>
            <person name="Ambrose B.A."/>
            <person name="Ashton N.W."/>
            <person name="Axtell M.J."/>
            <person name="Barker E."/>
            <person name="Barker M.S."/>
            <person name="Bennetzen J.L."/>
            <person name="Bonawitz N.D."/>
            <person name="Chapple C."/>
            <person name="Cheng C."/>
            <person name="Correa L.G."/>
            <person name="Dacre M."/>
            <person name="DeBarry J."/>
            <person name="Dreyer I."/>
            <person name="Elias M."/>
            <person name="Engstrom E.M."/>
            <person name="Estelle M."/>
            <person name="Feng L."/>
            <person name="Finet C."/>
            <person name="Floyd S.K."/>
            <person name="Frommer W.B."/>
            <person name="Fujita T."/>
            <person name="Gramzow L."/>
            <person name="Gutensohn M."/>
            <person name="Harholt J."/>
            <person name="Hattori M."/>
            <person name="Heyl A."/>
            <person name="Hirai T."/>
            <person name="Hiwatashi Y."/>
            <person name="Ishikawa M."/>
            <person name="Iwata M."/>
            <person name="Karol K.G."/>
            <person name="Koehler B."/>
            <person name="Kolukisaoglu U."/>
            <person name="Kubo M."/>
            <person name="Kurata T."/>
            <person name="Lalonde S."/>
            <person name="Li K."/>
            <person name="Li Y."/>
            <person name="Litt A."/>
            <person name="Lyons E."/>
            <person name="Manning G."/>
            <person name="Maruyama T."/>
            <person name="Michael T.P."/>
            <person name="Mikami K."/>
            <person name="Miyazaki S."/>
            <person name="Morinaga S."/>
            <person name="Murata T."/>
            <person name="Mueller-Roeber B."/>
            <person name="Nelson D.R."/>
            <person name="Obara M."/>
            <person name="Oguri Y."/>
            <person name="Olmstead R.G."/>
            <person name="Onodera N."/>
            <person name="Petersen B.L."/>
            <person name="Pils B."/>
            <person name="Prigge M."/>
            <person name="Rensing S.A."/>
            <person name="Riano-Pachon D.M."/>
            <person name="Roberts A.W."/>
            <person name="Sato Y."/>
            <person name="Scheller H.V."/>
            <person name="Schulz B."/>
            <person name="Schulz C."/>
            <person name="Shakirov E.V."/>
            <person name="Shibagaki N."/>
            <person name="Shinohara N."/>
            <person name="Shippen D.E."/>
            <person name="Soerensen I."/>
            <person name="Sotooka R."/>
            <person name="Sugimoto N."/>
            <person name="Sugita M."/>
            <person name="Sumikawa N."/>
            <person name="Tanurdzic M."/>
            <person name="Theissen G."/>
            <person name="Ulvskov P."/>
            <person name="Wakazuki S."/>
            <person name="Weng J.K."/>
            <person name="Willats W.W."/>
            <person name="Wipf D."/>
            <person name="Wolf P.G."/>
            <person name="Yang L."/>
            <person name="Zimmer A.D."/>
            <person name="Zhu Q."/>
            <person name="Mitros T."/>
            <person name="Hellsten U."/>
            <person name="Loque D."/>
            <person name="Otillar R."/>
            <person name="Salamov A."/>
            <person name="Schmutz J."/>
            <person name="Shapiro H."/>
            <person name="Lindquist E."/>
            <person name="Lucas S."/>
            <person name="Rokhsar D."/>
            <person name="Grigoriev I.V."/>
        </authorList>
    </citation>
    <scope>NUCLEOTIDE SEQUENCE [LARGE SCALE GENOMIC DNA]</scope>
</reference>
<feature type="region of interest" description="Disordered" evidence="4">
    <location>
        <begin position="194"/>
        <end position="222"/>
    </location>
</feature>
<dbReference type="PANTHER" id="PTHR23335:SF0">
    <property type="entry name" value="CALMODULIN-BINDING TRANSCRIPTION ACTIVATOR 2-LIKE ISOFORM X1"/>
    <property type="match status" value="1"/>
</dbReference>
<organism evidence="7">
    <name type="scientific">Selaginella moellendorffii</name>
    <name type="common">Spikemoss</name>
    <dbReference type="NCBI Taxonomy" id="88036"/>
    <lineage>
        <taxon>Eukaryota</taxon>
        <taxon>Viridiplantae</taxon>
        <taxon>Streptophyta</taxon>
        <taxon>Embryophyta</taxon>
        <taxon>Tracheophyta</taxon>
        <taxon>Lycopodiopsida</taxon>
        <taxon>Selaginellales</taxon>
        <taxon>Selaginellaceae</taxon>
        <taxon>Selaginella</taxon>
    </lineage>
</organism>
<dbReference type="SMART" id="SM01076">
    <property type="entry name" value="CG-1"/>
    <property type="match status" value="1"/>
</dbReference>
<keyword evidence="3" id="KW-0539">Nucleus</keyword>
<comment type="subcellular location">
    <subcellularLocation>
        <location evidence="1">Nucleus</location>
    </subcellularLocation>
</comment>
<feature type="region of interest" description="Disordered" evidence="4">
    <location>
        <begin position="122"/>
        <end position="146"/>
    </location>
</feature>
<accession>D8RHA3</accession>
<keyword evidence="2" id="KW-0804">Transcription</keyword>
<dbReference type="GO" id="GO:0003690">
    <property type="term" value="F:double-stranded DNA binding"/>
    <property type="evidence" value="ECO:0000318"/>
    <property type="project" value="GO_Central"/>
</dbReference>
<proteinExistence type="predicted"/>
<name>D8RHA3_SELML</name>
<evidence type="ECO:0000256" key="4">
    <source>
        <dbReference type="SAM" id="MobiDB-lite"/>
    </source>
</evidence>
<evidence type="ECO:0000313" key="6">
    <source>
        <dbReference type="EMBL" id="EFJ28495.1"/>
    </source>
</evidence>
<dbReference type="PANTHER" id="PTHR23335">
    <property type="entry name" value="CALMODULIN-BINDING TRANSCRIPTION ACTIVATOR CAMTA"/>
    <property type="match status" value="1"/>
</dbReference>
<keyword evidence="7" id="KW-1185">Reference proteome</keyword>
<feature type="compositionally biased region" description="Basic and acidic residues" evidence="4">
    <location>
        <begin position="129"/>
        <end position="146"/>
    </location>
</feature>
<dbReference type="Gramene" id="EFJ28495">
    <property type="protein sequence ID" value="EFJ28495"/>
    <property type="gene ID" value="SELMODRAFT_411325"/>
</dbReference>
<dbReference type="PROSITE" id="PS51437">
    <property type="entry name" value="CG_1"/>
    <property type="match status" value="1"/>
</dbReference>
<dbReference type="GO" id="GO:0006357">
    <property type="term" value="P:regulation of transcription by RNA polymerase II"/>
    <property type="evidence" value="ECO:0000318"/>
    <property type="project" value="GO_Central"/>
</dbReference>
<sequence length="383" mass="43008">MRQIIQEACVRWLKPHEVCDILRNYQSYGFDLNSVPPNRPASGSLFLFDRKAVRCFRKDGHNWKKEGQAHERLKSGSIDVLHCYYARGEEDPNFQRSYWVLEGAYEHIVLVHYLQVHQGRESAYGASPEHPEPFSHSEHGDSSDHVEQMEQLFSKDSLLSETQSGQGDMFLGHQPLSPAVSLDMSGWKEVLRSYRENPTNGPVKQEDSDALEQRTTVDASPGQVKFDDGIMFKLSPEAIPSPKAIMEVLSQPGLGRQPHTLLEAQLRAATAENAMKTAQSLSLRWRESVFSRPPAQNVLVDMGRSSRQEESDIKSLASFGRWALAKFGNDDDAGAPLEAAPSVSSSVWAAMDVDKDREETSNLPTPMELEMSAQFQRFSITDL</sequence>
<dbReference type="KEGG" id="smo:SELMODRAFT_411325"/>
<evidence type="ECO:0000313" key="7">
    <source>
        <dbReference type="Proteomes" id="UP000001514"/>
    </source>
</evidence>
<dbReference type="GO" id="GO:0003712">
    <property type="term" value="F:transcription coregulator activity"/>
    <property type="evidence" value="ECO:0000318"/>
    <property type="project" value="GO_Central"/>
</dbReference>
<dbReference type="Pfam" id="PF03859">
    <property type="entry name" value="CG-1"/>
    <property type="match status" value="1"/>
</dbReference>
<protein>
    <recommendedName>
        <fullName evidence="5">CG-1 domain-containing protein</fullName>
    </recommendedName>
</protein>
<dbReference type="GO" id="GO:0005634">
    <property type="term" value="C:nucleus"/>
    <property type="evidence" value="ECO:0000318"/>
    <property type="project" value="GO_Central"/>
</dbReference>
<evidence type="ECO:0000256" key="1">
    <source>
        <dbReference type="ARBA" id="ARBA00004123"/>
    </source>
</evidence>
<dbReference type="HOGENOM" id="CLU_722404_0_0_1"/>
<dbReference type="AlphaFoldDB" id="D8RHA3"/>
<dbReference type="InParanoid" id="D8RHA3"/>
<dbReference type="eggNOG" id="KOG0520">
    <property type="taxonomic scope" value="Eukaryota"/>
</dbReference>
<dbReference type="EMBL" id="GL377579">
    <property type="protein sequence ID" value="EFJ28495.1"/>
    <property type="molecule type" value="Genomic_DNA"/>
</dbReference>
<dbReference type="Proteomes" id="UP000001514">
    <property type="component" value="Unassembled WGS sequence"/>
</dbReference>
<dbReference type="InterPro" id="IPR005559">
    <property type="entry name" value="CG-1_dom"/>
</dbReference>
<feature type="domain" description="CG-1" evidence="5">
    <location>
        <begin position="1"/>
        <end position="122"/>
    </location>
</feature>
<evidence type="ECO:0000256" key="3">
    <source>
        <dbReference type="ARBA" id="ARBA00023242"/>
    </source>
</evidence>